<protein>
    <submittedName>
        <fullName evidence="1">Uncharacterized protein</fullName>
    </submittedName>
</protein>
<accession>A0A3Q9UJC3</accession>
<evidence type="ECO:0000313" key="1">
    <source>
        <dbReference type="EMBL" id="AZZ38502.1"/>
    </source>
</evidence>
<dbReference type="EMBL" id="CP025570">
    <property type="protein sequence ID" value="AZZ38502.1"/>
    <property type="molecule type" value="Genomic_DNA"/>
</dbReference>
<proteinExistence type="predicted"/>
<dbReference type="Proteomes" id="UP000285875">
    <property type="component" value="Chromosome"/>
</dbReference>
<name>A0A3Q9UJC3_9ACTN</name>
<reference evidence="2" key="1">
    <citation type="submission" date="2017-12" db="EMBL/GenBank/DDBJ databases">
        <title>Whole genome sequencing of Acidipropionibacterium jensenii strains JS279 and JS280.</title>
        <authorList>
            <person name="Deptula P."/>
            <person name="Laine P."/>
            <person name="Smolander O.-P."/>
            <person name="Paulin L."/>
            <person name="Auvinen P."/>
            <person name="Varmanen P."/>
        </authorList>
    </citation>
    <scope>NUCLEOTIDE SEQUENCE [LARGE SCALE GENOMIC DNA]</scope>
    <source>
        <strain evidence="2">JS280</strain>
    </source>
</reference>
<dbReference type="AlphaFoldDB" id="A0A3Q9UJC3"/>
<sequence>MTVTTGDRLHHEWLHTVDQPWAAEVIADLPVRPGTLPHQLPAAIRTDPQLARATVLAAQQDGLLAGLACQALLQVVFPMLTRMARRDPCSSLDDYLAEAWLRIRTGKVSPATTVPTTIGLDALYAVCQPRRRLAAREIPWEIHDMPVVEKDPDQAQLALAVLGAAVALGIVARSQLPLLFSVYVLEMPSYRAGRAHRMSAEAVRARCSRAIRRMRRHAGEIRGYLE</sequence>
<organism evidence="1 2">
    <name type="scientific">Acidipropionibacterium jensenii</name>
    <dbReference type="NCBI Taxonomy" id="1749"/>
    <lineage>
        <taxon>Bacteria</taxon>
        <taxon>Bacillati</taxon>
        <taxon>Actinomycetota</taxon>
        <taxon>Actinomycetes</taxon>
        <taxon>Propionibacteriales</taxon>
        <taxon>Propionibacteriaceae</taxon>
        <taxon>Acidipropionibacterium</taxon>
    </lineage>
</organism>
<evidence type="ECO:0000313" key="2">
    <source>
        <dbReference type="Proteomes" id="UP000285875"/>
    </source>
</evidence>
<gene>
    <name evidence="1" type="ORF">C0Z10_00645</name>
</gene>
<dbReference type="KEGG" id="aji:C0Z10_00645"/>
<dbReference type="RefSeq" id="WP_097798114.1">
    <property type="nucleotide sequence ID" value="NZ_CP025570.1"/>
</dbReference>